<reference evidence="3" key="3">
    <citation type="submission" date="2023-12" db="EMBL/GenBank/DDBJ databases">
        <authorList>
            <person name="Sun Q."/>
            <person name="Inoue M."/>
        </authorList>
    </citation>
    <scope>NUCLEOTIDE SEQUENCE</scope>
    <source>
        <strain evidence="3">JCM 12289</strain>
    </source>
</reference>
<dbReference type="Pfam" id="PF18073">
    <property type="entry name" value="Zn_ribbon_LapB"/>
    <property type="match status" value="1"/>
</dbReference>
<reference evidence="4" key="2">
    <citation type="submission" date="2022-04" db="EMBL/GenBank/DDBJ databases">
        <title>Sequencing and genomic assembly of Halococcus dombrowskii.</title>
        <authorList>
            <person name="Lim S.W."/>
            <person name="MacLea K.S."/>
        </authorList>
    </citation>
    <scope>NUCLEOTIDE SEQUENCE</scope>
    <source>
        <strain evidence="4">H4</strain>
    </source>
</reference>
<dbReference type="GeneID" id="71760290"/>
<dbReference type="RefSeq" id="WP_004051046.1">
    <property type="nucleotide sequence ID" value="NZ_BAAADN010000034.1"/>
</dbReference>
<protein>
    <recommendedName>
        <fullName evidence="2">LapB rubredoxin metal binding domain-containing protein</fullName>
    </recommendedName>
</protein>
<evidence type="ECO:0000256" key="1">
    <source>
        <dbReference type="ARBA" id="ARBA00022723"/>
    </source>
</evidence>
<accession>A0AAV3SIG6</accession>
<dbReference type="AlphaFoldDB" id="A0AAV3SIG6"/>
<dbReference type="EMBL" id="CP095005">
    <property type="protein sequence ID" value="UOO95222.1"/>
    <property type="molecule type" value="Genomic_DNA"/>
</dbReference>
<evidence type="ECO:0000313" key="3">
    <source>
        <dbReference type="EMBL" id="GAA0465676.1"/>
    </source>
</evidence>
<dbReference type="KEGG" id="hdo:MUK72_00540"/>
<dbReference type="GO" id="GO:0046872">
    <property type="term" value="F:metal ion binding"/>
    <property type="evidence" value="ECO:0007669"/>
    <property type="project" value="UniProtKB-KW"/>
</dbReference>
<sequence>MGDMFRELGRRVEQFKQDVDTAAAENADYRCSECGAQFAVHHDRCPDCGAAELVPTNTDEDVA</sequence>
<evidence type="ECO:0000313" key="6">
    <source>
        <dbReference type="Proteomes" id="UP001500962"/>
    </source>
</evidence>
<gene>
    <name evidence="3" type="ORF">GCM10008985_23340</name>
    <name evidence="4" type="ORF">MUK72_00540</name>
</gene>
<dbReference type="Proteomes" id="UP000830542">
    <property type="component" value="Chromosome"/>
</dbReference>
<organism evidence="3 6">
    <name type="scientific">Halococcus dombrowskii</name>
    <dbReference type="NCBI Taxonomy" id="179637"/>
    <lineage>
        <taxon>Archaea</taxon>
        <taxon>Methanobacteriati</taxon>
        <taxon>Methanobacteriota</taxon>
        <taxon>Stenosarchaea group</taxon>
        <taxon>Halobacteria</taxon>
        <taxon>Halobacteriales</taxon>
        <taxon>Halococcaceae</taxon>
        <taxon>Halococcus</taxon>
    </lineage>
</organism>
<evidence type="ECO:0000259" key="2">
    <source>
        <dbReference type="Pfam" id="PF18073"/>
    </source>
</evidence>
<name>A0AAV3SIG6_HALDO</name>
<evidence type="ECO:0000313" key="5">
    <source>
        <dbReference type="Proteomes" id="UP000830542"/>
    </source>
</evidence>
<evidence type="ECO:0000313" key="4">
    <source>
        <dbReference type="EMBL" id="UOO95222.1"/>
    </source>
</evidence>
<proteinExistence type="predicted"/>
<dbReference type="Proteomes" id="UP001500962">
    <property type="component" value="Unassembled WGS sequence"/>
</dbReference>
<keyword evidence="1" id="KW-0479">Metal-binding</keyword>
<reference evidence="3" key="1">
    <citation type="journal article" date="2014" name="Int. J. Syst. Evol. Microbiol.">
        <title>Complete genome sequence of Corynebacterium casei LMG S-19264T (=DSM 44701T), isolated from a smear-ripened cheese.</title>
        <authorList>
            <consortium name="US DOE Joint Genome Institute (JGI-PGF)"/>
            <person name="Walter F."/>
            <person name="Albersmeier A."/>
            <person name="Kalinowski J."/>
            <person name="Ruckert C."/>
        </authorList>
    </citation>
    <scope>NUCLEOTIDE SEQUENCE</scope>
    <source>
        <strain evidence="3">JCM 12289</strain>
    </source>
</reference>
<feature type="domain" description="LapB rubredoxin metal binding" evidence="2">
    <location>
        <begin position="29"/>
        <end position="50"/>
    </location>
</feature>
<dbReference type="InterPro" id="IPR041166">
    <property type="entry name" value="Rubredoxin_2"/>
</dbReference>
<dbReference type="EMBL" id="BAAADN010000034">
    <property type="protein sequence ID" value="GAA0465676.1"/>
    <property type="molecule type" value="Genomic_DNA"/>
</dbReference>
<keyword evidence="5" id="KW-1185">Reference proteome</keyword>